<accession>A0A371FM31</accession>
<evidence type="ECO:0000313" key="3">
    <source>
        <dbReference type="Proteomes" id="UP000257109"/>
    </source>
</evidence>
<protein>
    <submittedName>
        <fullName evidence="2">Uncharacterized protein</fullName>
    </submittedName>
</protein>
<keyword evidence="3" id="KW-1185">Reference proteome</keyword>
<reference evidence="2" key="1">
    <citation type="submission" date="2018-05" db="EMBL/GenBank/DDBJ databases">
        <title>Draft genome of Mucuna pruriens seed.</title>
        <authorList>
            <person name="Nnadi N.E."/>
            <person name="Vos R."/>
            <person name="Hasami M.H."/>
            <person name="Devisetty U.K."/>
            <person name="Aguiy J.C."/>
        </authorList>
    </citation>
    <scope>NUCLEOTIDE SEQUENCE [LARGE SCALE GENOMIC DNA]</scope>
    <source>
        <strain evidence="2">JCA_2017</strain>
    </source>
</reference>
<dbReference type="EMBL" id="QJKJ01008597">
    <property type="protein sequence ID" value="RDX79250.1"/>
    <property type="molecule type" value="Genomic_DNA"/>
</dbReference>
<feature type="region of interest" description="Disordered" evidence="1">
    <location>
        <begin position="19"/>
        <end position="48"/>
    </location>
</feature>
<comment type="caution">
    <text evidence="2">The sequence shown here is derived from an EMBL/GenBank/DDBJ whole genome shotgun (WGS) entry which is preliminary data.</text>
</comment>
<organism evidence="2 3">
    <name type="scientific">Mucuna pruriens</name>
    <name type="common">Velvet bean</name>
    <name type="synonym">Dolichos pruriens</name>
    <dbReference type="NCBI Taxonomy" id="157652"/>
    <lineage>
        <taxon>Eukaryota</taxon>
        <taxon>Viridiplantae</taxon>
        <taxon>Streptophyta</taxon>
        <taxon>Embryophyta</taxon>
        <taxon>Tracheophyta</taxon>
        <taxon>Spermatophyta</taxon>
        <taxon>Magnoliopsida</taxon>
        <taxon>eudicotyledons</taxon>
        <taxon>Gunneridae</taxon>
        <taxon>Pentapetalae</taxon>
        <taxon>rosids</taxon>
        <taxon>fabids</taxon>
        <taxon>Fabales</taxon>
        <taxon>Fabaceae</taxon>
        <taxon>Papilionoideae</taxon>
        <taxon>50 kb inversion clade</taxon>
        <taxon>NPAAA clade</taxon>
        <taxon>indigoferoid/millettioid clade</taxon>
        <taxon>Phaseoleae</taxon>
        <taxon>Mucuna</taxon>
    </lineage>
</organism>
<name>A0A371FM31_MUCPR</name>
<feature type="compositionally biased region" description="Basic and acidic residues" evidence="1">
    <location>
        <begin position="25"/>
        <end position="34"/>
    </location>
</feature>
<dbReference type="Proteomes" id="UP000257109">
    <property type="component" value="Unassembled WGS sequence"/>
</dbReference>
<dbReference type="AlphaFoldDB" id="A0A371FM31"/>
<feature type="compositionally biased region" description="Basic residues" evidence="1">
    <location>
        <begin position="35"/>
        <end position="48"/>
    </location>
</feature>
<feature type="non-terminal residue" evidence="2">
    <location>
        <position position="1"/>
    </location>
</feature>
<gene>
    <name evidence="2" type="ORF">CR513_40356</name>
</gene>
<evidence type="ECO:0000313" key="2">
    <source>
        <dbReference type="EMBL" id="RDX79250.1"/>
    </source>
</evidence>
<evidence type="ECO:0000256" key="1">
    <source>
        <dbReference type="SAM" id="MobiDB-lite"/>
    </source>
</evidence>
<proteinExistence type="predicted"/>
<sequence>MGLPTSSRLSIKEKKVTLKPLSPKEVNKDQEGKKREKRKERKKWRKKKDRVSIAIEYPKKKDDKKKCVKGKEIMMTSRRVVRKVLLAKNEPLYLLPTNMYFQLSAQFLDLFAGFQKMLERFEENFPKDIPQGLPPIRGIEH</sequence>